<reference evidence="2" key="1">
    <citation type="journal article" date="2023" name="Mol. Phylogenet. Evol.">
        <title>Genome-scale phylogeny and comparative genomics of the fungal order Sordariales.</title>
        <authorList>
            <person name="Hensen N."/>
            <person name="Bonometti L."/>
            <person name="Westerberg I."/>
            <person name="Brannstrom I.O."/>
            <person name="Guillou S."/>
            <person name="Cros-Aarteil S."/>
            <person name="Calhoun S."/>
            <person name="Haridas S."/>
            <person name="Kuo A."/>
            <person name="Mondo S."/>
            <person name="Pangilinan J."/>
            <person name="Riley R."/>
            <person name="LaButti K."/>
            <person name="Andreopoulos B."/>
            <person name="Lipzen A."/>
            <person name="Chen C."/>
            <person name="Yan M."/>
            <person name="Daum C."/>
            <person name="Ng V."/>
            <person name="Clum A."/>
            <person name="Steindorff A."/>
            <person name="Ohm R.A."/>
            <person name="Martin F."/>
            <person name="Silar P."/>
            <person name="Natvig D.O."/>
            <person name="Lalanne C."/>
            <person name="Gautier V."/>
            <person name="Ament-Velasquez S.L."/>
            <person name="Kruys A."/>
            <person name="Hutchinson M.I."/>
            <person name="Powell A.J."/>
            <person name="Barry K."/>
            <person name="Miller A.N."/>
            <person name="Grigoriev I.V."/>
            <person name="Debuchy R."/>
            <person name="Gladieux P."/>
            <person name="Hiltunen Thoren M."/>
            <person name="Johannesson H."/>
        </authorList>
    </citation>
    <scope>NUCLEOTIDE SEQUENCE</scope>
    <source>
        <strain evidence="2">CBS 532.94</strain>
    </source>
</reference>
<name>A0AAN7H9E7_9PEZI</name>
<accession>A0AAN7H9E7</accession>
<feature type="transmembrane region" description="Helical" evidence="1">
    <location>
        <begin position="282"/>
        <end position="303"/>
    </location>
</feature>
<keyword evidence="3" id="KW-1185">Reference proteome</keyword>
<comment type="caution">
    <text evidence="2">The sequence shown here is derived from an EMBL/GenBank/DDBJ whole genome shotgun (WGS) entry which is preliminary data.</text>
</comment>
<protein>
    <recommendedName>
        <fullName evidence="4">Mg2+ transporter protein, CorA-like/Zinc transport protein ZntB</fullName>
    </recommendedName>
</protein>
<reference evidence="2" key="2">
    <citation type="submission" date="2023-05" db="EMBL/GenBank/DDBJ databases">
        <authorList>
            <consortium name="Lawrence Berkeley National Laboratory"/>
            <person name="Steindorff A."/>
            <person name="Hensen N."/>
            <person name="Bonometti L."/>
            <person name="Westerberg I."/>
            <person name="Brannstrom I.O."/>
            <person name="Guillou S."/>
            <person name="Cros-Aarteil S."/>
            <person name="Calhoun S."/>
            <person name="Haridas S."/>
            <person name="Kuo A."/>
            <person name="Mondo S."/>
            <person name="Pangilinan J."/>
            <person name="Riley R."/>
            <person name="Labutti K."/>
            <person name="Andreopoulos B."/>
            <person name="Lipzen A."/>
            <person name="Chen C."/>
            <person name="Yanf M."/>
            <person name="Daum C."/>
            <person name="Ng V."/>
            <person name="Clum A."/>
            <person name="Ohm R."/>
            <person name="Martin F."/>
            <person name="Silar P."/>
            <person name="Natvig D."/>
            <person name="Lalanne C."/>
            <person name="Gautier V."/>
            <person name="Ament-Velasquez S.L."/>
            <person name="Kruys A."/>
            <person name="Hutchinson M.I."/>
            <person name="Powell A.J."/>
            <person name="Barry K."/>
            <person name="Miller A.N."/>
            <person name="Grigoriev I.V."/>
            <person name="Debuchy R."/>
            <person name="Gladieux P."/>
            <person name="Thoren M.H."/>
            <person name="Johannesson H."/>
        </authorList>
    </citation>
    <scope>NUCLEOTIDE SEQUENCE</scope>
    <source>
        <strain evidence="2">CBS 532.94</strain>
    </source>
</reference>
<gene>
    <name evidence="2" type="ORF">C8A03DRAFT_19992</name>
</gene>
<evidence type="ECO:0000313" key="3">
    <source>
        <dbReference type="Proteomes" id="UP001303760"/>
    </source>
</evidence>
<organism evidence="2 3">
    <name type="scientific">Achaetomium macrosporum</name>
    <dbReference type="NCBI Taxonomy" id="79813"/>
    <lineage>
        <taxon>Eukaryota</taxon>
        <taxon>Fungi</taxon>
        <taxon>Dikarya</taxon>
        <taxon>Ascomycota</taxon>
        <taxon>Pezizomycotina</taxon>
        <taxon>Sordariomycetes</taxon>
        <taxon>Sordariomycetidae</taxon>
        <taxon>Sordariales</taxon>
        <taxon>Chaetomiaceae</taxon>
        <taxon>Achaetomium</taxon>
    </lineage>
</organism>
<evidence type="ECO:0008006" key="4">
    <source>
        <dbReference type="Google" id="ProtNLM"/>
    </source>
</evidence>
<proteinExistence type="predicted"/>
<feature type="transmembrane region" description="Helical" evidence="1">
    <location>
        <begin position="249"/>
        <end position="270"/>
    </location>
</feature>
<dbReference type="EMBL" id="MU860886">
    <property type="protein sequence ID" value="KAK4232790.1"/>
    <property type="molecule type" value="Genomic_DNA"/>
</dbReference>
<keyword evidence="1" id="KW-0472">Membrane</keyword>
<dbReference type="AlphaFoldDB" id="A0AAN7H9E7"/>
<dbReference type="Proteomes" id="UP001303760">
    <property type="component" value="Unassembled WGS sequence"/>
</dbReference>
<evidence type="ECO:0000256" key="1">
    <source>
        <dbReference type="SAM" id="Phobius"/>
    </source>
</evidence>
<sequence>MEDTNLRVVEVIGFRCPRPSSTNFSLGGLRIDFHALNTTALLSLGTEAETQSFHQRLINNPSLLGVHPFYLLLFIFQERFGTWGEWFTRQWKVLTDVEFATGMTAKEWMLRRADYSMDQPPKSTKVLLEMVHAAHAELSHVETVMKSAKRFGDGAICAIQHLEETREMLGLPTLKKKERGDLVNRMKYVVSRCEAIDDTLPELKEQLDGQINVVFGLIAQRDSRSSVTMAERQILISELAAQDSRVMRIIGILTLLFLPTTLVTVCVRMISTTSLVDLDPLINWVAWLSASVGLTVVVTGCLWQYDRQTAGKRQSQQLKEDNAICTCTMLLEGSQVLRGAN</sequence>
<evidence type="ECO:0000313" key="2">
    <source>
        <dbReference type="EMBL" id="KAK4232790.1"/>
    </source>
</evidence>
<keyword evidence="1" id="KW-1133">Transmembrane helix</keyword>
<keyword evidence="1" id="KW-0812">Transmembrane</keyword>